<accession>A0ABW4ZTI2</accession>
<evidence type="ECO:0000313" key="2">
    <source>
        <dbReference type="EMBL" id="MFD2168736.1"/>
    </source>
</evidence>
<dbReference type="Gene3D" id="3.20.20.70">
    <property type="entry name" value="Aldolase class I"/>
    <property type="match status" value="1"/>
</dbReference>
<proteinExistence type="inferred from homology"/>
<name>A0ABW4ZTI2_9BACL</name>
<evidence type="ECO:0000313" key="3">
    <source>
        <dbReference type="Proteomes" id="UP001597343"/>
    </source>
</evidence>
<dbReference type="InterPro" id="IPR013785">
    <property type="entry name" value="Aldolase_TIM"/>
</dbReference>
<gene>
    <name evidence="2" type="ORF">ACFSOY_01725</name>
</gene>
<dbReference type="EC" id="4.4.1.19" evidence="2"/>
<comment type="similarity">
    <text evidence="1">Belongs to the phosphosulfolactate synthase family.</text>
</comment>
<evidence type="ECO:0000256" key="1">
    <source>
        <dbReference type="ARBA" id="ARBA00010424"/>
    </source>
</evidence>
<comment type="caution">
    <text evidence="2">The sequence shown here is derived from an EMBL/GenBank/DDBJ whole genome shotgun (WGS) entry which is preliminary data.</text>
</comment>
<dbReference type="EMBL" id="JBHUIO010000002">
    <property type="protein sequence ID" value="MFD2168736.1"/>
    <property type="molecule type" value="Genomic_DNA"/>
</dbReference>
<organism evidence="2 3">
    <name type="scientific">Tumebacillus lipolyticus</name>
    <dbReference type="NCBI Taxonomy" id="1280370"/>
    <lineage>
        <taxon>Bacteria</taxon>
        <taxon>Bacillati</taxon>
        <taxon>Bacillota</taxon>
        <taxon>Bacilli</taxon>
        <taxon>Bacillales</taxon>
        <taxon>Alicyclobacillaceae</taxon>
        <taxon>Tumebacillus</taxon>
    </lineage>
</organism>
<dbReference type="Proteomes" id="UP001597343">
    <property type="component" value="Unassembled WGS sequence"/>
</dbReference>
<keyword evidence="3" id="KW-1185">Reference proteome</keyword>
<dbReference type="RefSeq" id="WP_386043717.1">
    <property type="nucleotide sequence ID" value="NZ_JBHUIO010000002.1"/>
</dbReference>
<dbReference type="InterPro" id="IPR003830">
    <property type="entry name" value="ComA_synth"/>
</dbReference>
<reference evidence="3" key="1">
    <citation type="journal article" date="2019" name="Int. J. Syst. Evol. Microbiol.">
        <title>The Global Catalogue of Microorganisms (GCM) 10K type strain sequencing project: providing services to taxonomists for standard genome sequencing and annotation.</title>
        <authorList>
            <consortium name="The Broad Institute Genomics Platform"/>
            <consortium name="The Broad Institute Genome Sequencing Center for Infectious Disease"/>
            <person name="Wu L."/>
            <person name="Ma J."/>
        </authorList>
    </citation>
    <scope>NUCLEOTIDE SEQUENCE [LARGE SCALE GENOMIC DNA]</scope>
    <source>
        <strain evidence="3">CGMCC 1.13574</strain>
    </source>
</reference>
<dbReference type="GO" id="GO:0043817">
    <property type="term" value="F:phosphosulfolactate synthase activity"/>
    <property type="evidence" value="ECO:0007669"/>
    <property type="project" value="UniProtKB-EC"/>
</dbReference>
<keyword evidence="2" id="KW-0456">Lyase</keyword>
<dbReference type="PANTHER" id="PTHR48413">
    <property type="match status" value="1"/>
</dbReference>
<sequence length="267" mass="29795">MLHSTSARAWDDILHDPLPGRTAKPRASSGLTMLIDTGLGLGEIRDLVELAGSYIDYVKLGFGTSKLYPVHVLRDKIGWLQAHQIEVYPGGTFLEAAVLQNCWKSFLARCQELGFRTIEVSDGTIPLSRELRQQVIRYANSQGLTVITEVGKKEDGLYLPVDVQLELIDADLEAGAFKVILEGRESGKAVGFFDEDGSIRHDDFTKLTSQIQHLDHLIWEAPLKSQQEELIRLFGPNVNFGNINPRDIISLEALRIGLRSDTLRMTL</sequence>
<protein>
    <submittedName>
        <fullName evidence="2">Phosphosulfolactate synthase</fullName>
        <ecNumber evidence="2">4.4.1.19</ecNumber>
    </submittedName>
</protein>
<dbReference type="PANTHER" id="PTHR48413:SF1">
    <property type="entry name" value="PROTEIN HEAT-STRESS-ASSOCIATED 32"/>
    <property type="match status" value="1"/>
</dbReference>
<dbReference type="Pfam" id="PF02679">
    <property type="entry name" value="ComA"/>
    <property type="match status" value="1"/>
</dbReference>
<dbReference type="InterPro" id="IPR036112">
    <property type="entry name" value="ComA_synth_sf"/>
</dbReference>
<dbReference type="SUPFAM" id="SSF102110">
    <property type="entry name" value="(2r)-phospho-3-sulfolactate synthase ComA"/>
    <property type="match status" value="1"/>
</dbReference>